<dbReference type="SMART" id="SM00471">
    <property type="entry name" value="HDc"/>
    <property type="match status" value="1"/>
</dbReference>
<dbReference type="InterPro" id="IPR011006">
    <property type="entry name" value="CheY-like_superfamily"/>
</dbReference>
<reference evidence="4 5" key="1">
    <citation type="submission" date="2019-05" db="EMBL/GenBank/DDBJ databases">
        <title>Genome sequences of Thalassotalea litorea 1K03283.</title>
        <authorList>
            <person name="Zhang D."/>
        </authorList>
    </citation>
    <scope>NUCLEOTIDE SEQUENCE [LARGE SCALE GENOMIC DNA]</scope>
    <source>
        <strain evidence="4 5">MCCC 1K03283</strain>
    </source>
</reference>
<evidence type="ECO:0000256" key="1">
    <source>
        <dbReference type="PROSITE-ProRule" id="PRU00169"/>
    </source>
</evidence>
<evidence type="ECO:0000313" key="4">
    <source>
        <dbReference type="EMBL" id="TLU61609.1"/>
    </source>
</evidence>
<proteinExistence type="predicted"/>
<feature type="domain" description="HD-GYP" evidence="3">
    <location>
        <begin position="142"/>
        <end position="339"/>
    </location>
</feature>
<dbReference type="CDD" id="cd00077">
    <property type="entry name" value="HDc"/>
    <property type="match status" value="1"/>
</dbReference>
<feature type="modified residue" description="4-aspartylphosphate" evidence="1">
    <location>
        <position position="55"/>
    </location>
</feature>
<dbReference type="InterPro" id="IPR003607">
    <property type="entry name" value="HD/PDEase_dom"/>
</dbReference>
<comment type="caution">
    <text evidence="4">The sequence shown here is derived from an EMBL/GenBank/DDBJ whole genome shotgun (WGS) entry which is preliminary data.</text>
</comment>
<sequence>MEPRATILIVDDSPENIDVLNGILKPYYRVKAALSGQLALKIVAGANKPDLILLDIMMPGMDGHEVCRLLKANPLTVDIPIIFITAKTAVEDEQIGLELGAVDYISKPVSIPIVLARVNTHLALYNQQRELELKVKERTHEIQQTRREIIDRLGRAAEYKDNETGMHVIRMSRYSKMLAEKIKAPDNWVDLLYNAAPMHDVGKIGIPDKILLKPGKLTPEEWQEMQKHVQYGADIIGNHESELLKMAREIALYHHEKYDGSGYPHGTVGDEIPLSARIVAIADVFDALTSERPYKTAWSLQTTFEYIQNEAGKHFDPELVPHFIACEEQIIAIKERFADSQSDAEC</sequence>
<dbReference type="PANTHER" id="PTHR45228">
    <property type="entry name" value="CYCLIC DI-GMP PHOSPHODIESTERASE TM_0186-RELATED"/>
    <property type="match status" value="1"/>
</dbReference>
<dbReference type="SMART" id="SM00448">
    <property type="entry name" value="REC"/>
    <property type="match status" value="1"/>
</dbReference>
<feature type="domain" description="Response regulatory" evidence="2">
    <location>
        <begin position="6"/>
        <end position="122"/>
    </location>
</feature>
<accession>A0A5R9INN8</accession>
<dbReference type="Pfam" id="PF13487">
    <property type="entry name" value="HD_5"/>
    <property type="match status" value="1"/>
</dbReference>
<evidence type="ECO:0000259" key="2">
    <source>
        <dbReference type="PROSITE" id="PS50110"/>
    </source>
</evidence>
<protein>
    <submittedName>
        <fullName evidence="4">Two-component system response regulator</fullName>
    </submittedName>
</protein>
<gene>
    <name evidence="4" type="ORF">FE810_13910</name>
</gene>
<dbReference type="InterPro" id="IPR001789">
    <property type="entry name" value="Sig_transdc_resp-reg_receiver"/>
</dbReference>
<dbReference type="GO" id="GO:0008081">
    <property type="term" value="F:phosphoric diester hydrolase activity"/>
    <property type="evidence" value="ECO:0007669"/>
    <property type="project" value="UniProtKB-ARBA"/>
</dbReference>
<evidence type="ECO:0000259" key="3">
    <source>
        <dbReference type="PROSITE" id="PS51832"/>
    </source>
</evidence>
<organism evidence="4 5">
    <name type="scientific">Thalassotalea litorea</name>
    <dbReference type="NCBI Taxonomy" id="2020715"/>
    <lineage>
        <taxon>Bacteria</taxon>
        <taxon>Pseudomonadati</taxon>
        <taxon>Pseudomonadota</taxon>
        <taxon>Gammaproteobacteria</taxon>
        <taxon>Alteromonadales</taxon>
        <taxon>Colwelliaceae</taxon>
        <taxon>Thalassotalea</taxon>
    </lineage>
</organism>
<dbReference type="InterPro" id="IPR052020">
    <property type="entry name" value="Cyclic_di-GMP/3'3'-cGAMP_PDE"/>
</dbReference>
<dbReference type="SUPFAM" id="SSF109604">
    <property type="entry name" value="HD-domain/PDEase-like"/>
    <property type="match status" value="1"/>
</dbReference>
<dbReference type="RefSeq" id="WP_138320717.1">
    <property type="nucleotide sequence ID" value="NZ_VCBC01000015.1"/>
</dbReference>
<dbReference type="InterPro" id="IPR037522">
    <property type="entry name" value="HD_GYP_dom"/>
</dbReference>
<dbReference type="GO" id="GO:0000160">
    <property type="term" value="P:phosphorelay signal transduction system"/>
    <property type="evidence" value="ECO:0007669"/>
    <property type="project" value="InterPro"/>
</dbReference>
<dbReference type="OrthoDB" id="9802066at2"/>
<name>A0A5R9INN8_9GAMM</name>
<evidence type="ECO:0000313" key="5">
    <source>
        <dbReference type="Proteomes" id="UP000307790"/>
    </source>
</evidence>
<dbReference type="Gene3D" id="3.40.50.2300">
    <property type="match status" value="1"/>
</dbReference>
<dbReference type="PANTHER" id="PTHR45228:SF5">
    <property type="entry name" value="CYCLIC DI-GMP PHOSPHODIESTERASE VC_1348-RELATED"/>
    <property type="match status" value="1"/>
</dbReference>
<dbReference type="Gene3D" id="1.10.3210.10">
    <property type="entry name" value="Hypothetical protein af1432"/>
    <property type="match status" value="1"/>
</dbReference>
<keyword evidence="5" id="KW-1185">Reference proteome</keyword>
<dbReference type="Proteomes" id="UP000307790">
    <property type="component" value="Unassembled WGS sequence"/>
</dbReference>
<dbReference type="CDD" id="cd19920">
    <property type="entry name" value="REC_PA4781-like"/>
    <property type="match status" value="1"/>
</dbReference>
<dbReference type="EMBL" id="VCBC01000015">
    <property type="protein sequence ID" value="TLU61609.1"/>
    <property type="molecule type" value="Genomic_DNA"/>
</dbReference>
<keyword evidence="1" id="KW-0597">Phosphoprotein</keyword>
<dbReference type="PROSITE" id="PS50110">
    <property type="entry name" value="RESPONSE_REGULATORY"/>
    <property type="match status" value="1"/>
</dbReference>
<dbReference type="SUPFAM" id="SSF52172">
    <property type="entry name" value="CheY-like"/>
    <property type="match status" value="1"/>
</dbReference>
<dbReference type="AlphaFoldDB" id="A0A5R9INN8"/>
<dbReference type="Pfam" id="PF00072">
    <property type="entry name" value="Response_reg"/>
    <property type="match status" value="1"/>
</dbReference>
<dbReference type="PROSITE" id="PS51832">
    <property type="entry name" value="HD_GYP"/>
    <property type="match status" value="1"/>
</dbReference>